<dbReference type="AlphaFoldDB" id="A0A516GPI8"/>
<dbReference type="PANTHER" id="PTHR42886">
    <property type="entry name" value="RE40534P-RELATED"/>
    <property type="match status" value="1"/>
</dbReference>
<protein>
    <submittedName>
        <fullName evidence="2">Alpha/beta fold hydrolase</fullName>
    </submittedName>
</protein>
<accession>A0A516GPI8</accession>
<evidence type="ECO:0000313" key="2">
    <source>
        <dbReference type="EMBL" id="QDO93280.1"/>
    </source>
</evidence>
<reference evidence="2 3" key="1">
    <citation type="submission" date="2019-07" db="EMBL/GenBank/DDBJ databases">
        <title>Genome sequencing for Formosa sp. PS13.</title>
        <authorList>
            <person name="Park S.-J."/>
        </authorList>
    </citation>
    <scope>NUCLEOTIDE SEQUENCE [LARGE SCALE GENOMIC DNA]</scope>
    <source>
        <strain evidence="2 3">PS13</strain>
    </source>
</reference>
<dbReference type="PANTHER" id="PTHR42886:SF29">
    <property type="entry name" value="PUMMELIG, ISOFORM A"/>
    <property type="match status" value="1"/>
</dbReference>
<evidence type="ECO:0000259" key="1">
    <source>
        <dbReference type="Pfam" id="PF00326"/>
    </source>
</evidence>
<dbReference type="Proteomes" id="UP000319209">
    <property type="component" value="Chromosome"/>
</dbReference>
<dbReference type="Gene3D" id="3.40.50.1820">
    <property type="entry name" value="alpha/beta hydrolase"/>
    <property type="match status" value="1"/>
</dbReference>
<name>A0A516GPI8_9FLAO</name>
<proteinExistence type="predicted"/>
<feature type="domain" description="Peptidase S9 prolyl oligopeptidase catalytic" evidence="1">
    <location>
        <begin position="69"/>
        <end position="254"/>
    </location>
</feature>
<dbReference type="SUPFAM" id="SSF53474">
    <property type="entry name" value="alpha/beta-Hydrolases"/>
    <property type="match status" value="1"/>
</dbReference>
<dbReference type="InterPro" id="IPR029058">
    <property type="entry name" value="AB_hydrolase_fold"/>
</dbReference>
<evidence type="ECO:0000313" key="3">
    <source>
        <dbReference type="Proteomes" id="UP000319209"/>
    </source>
</evidence>
<dbReference type="OrthoDB" id="9808543at2"/>
<dbReference type="GO" id="GO:0008236">
    <property type="term" value="F:serine-type peptidase activity"/>
    <property type="evidence" value="ECO:0007669"/>
    <property type="project" value="InterPro"/>
</dbReference>
<dbReference type="Pfam" id="PF00326">
    <property type="entry name" value="Peptidase_S9"/>
    <property type="match status" value="1"/>
</dbReference>
<keyword evidence="3" id="KW-1185">Reference proteome</keyword>
<dbReference type="KEGG" id="fop:FNB79_04590"/>
<gene>
    <name evidence="2" type="ORF">FNB79_04590</name>
</gene>
<dbReference type="RefSeq" id="WP_143380184.1">
    <property type="nucleotide sequence ID" value="NZ_CP041637.1"/>
</dbReference>
<dbReference type="EMBL" id="CP041637">
    <property type="protein sequence ID" value="QDO93280.1"/>
    <property type="molecule type" value="Genomic_DNA"/>
</dbReference>
<organism evidence="2 3">
    <name type="scientific">Formosa sediminum</name>
    <dbReference type="NCBI Taxonomy" id="2594004"/>
    <lineage>
        <taxon>Bacteria</taxon>
        <taxon>Pseudomonadati</taxon>
        <taxon>Bacteroidota</taxon>
        <taxon>Flavobacteriia</taxon>
        <taxon>Flavobacteriales</taxon>
        <taxon>Flavobacteriaceae</taxon>
        <taxon>Formosa</taxon>
    </lineage>
</organism>
<dbReference type="InterPro" id="IPR001375">
    <property type="entry name" value="Peptidase_S9_cat"/>
</dbReference>
<sequence>MKRIANTLIPGLHNKPIVTDIYFTVNNTPKPILIFCHGYKGYKDWGAWNIMAERFAKAGFFFIKFNFSHNGGTAEQPIDFPDLNAFGLNNYSIELDDLQMVIDWIINNKTFTTEADTSNLNLMGHSRGGGIVTIKAEEDSRITRVISLAGVSDYAARMSSGEALEQWKTEGVEYVINGRTKQSMPHYYQFFEDFKANEERLTIKRAATHLKIPQLIIHGDADTSVSINEAYNLHHWNPNSELKIIKDANHVFNTSHPWTTNEIPKHLQEVITTVTEFIKK</sequence>
<keyword evidence="2" id="KW-0378">Hydrolase</keyword>
<dbReference type="GO" id="GO:0006508">
    <property type="term" value="P:proteolysis"/>
    <property type="evidence" value="ECO:0007669"/>
    <property type="project" value="InterPro"/>
</dbReference>